<dbReference type="GO" id="GO:0006355">
    <property type="term" value="P:regulation of DNA-templated transcription"/>
    <property type="evidence" value="ECO:0007669"/>
    <property type="project" value="InterPro"/>
</dbReference>
<name>A0A2K2UB12_9ACTN</name>
<evidence type="ECO:0000313" key="2">
    <source>
        <dbReference type="Proteomes" id="UP000236197"/>
    </source>
</evidence>
<keyword evidence="2" id="KW-1185">Reference proteome</keyword>
<reference evidence="2" key="1">
    <citation type="submission" date="2018-01" db="EMBL/GenBank/DDBJ databases">
        <title>Rubneribacter badeniensis gen. nov., sp. nov., and Colonibacter rubneri, gen. nov., sp. nov., WGS of new members of the Eggerthellaceae.</title>
        <authorList>
            <person name="Danylec N."/>
            <person name="Stoll D.A."/>
            <person name="Doetsch A."/>
            <person name="Kulling S.E."/>
            <person name="Huch M."/>
        </authorList>
    </citation>
    <scope>NUCLEOTIDE SEQUENCE [LARGE SCALE GENOMIC DNA]</scope>
    <source>
        <strain evidence="2">ResAG-96</strain>
    </source>
</reference>
<protein>
    <recommendedName>
        <fullName evidence="3">HTH luxR-type domain-containing protein</fullName>
    </recommendedName>
</protein>
<proteinExistence type="predicted"/>
<accession>A0A2K2UB12</accession>
<comment type="caution">
    <text evidence="1">The sequence shown here is derived from an EMBL/GenBank/DDBJ whole genome shotgun (WGS) entry which is preliminary data.</text>
</comment>
<dbReference type="SUPFAM" id="SSF46894">
    <property type="entry name" value="C-terminal effector domain of the bipartite response regulators"/>
    <property type="match status" value="1"/>
</dbReference>
<evidence type="ECO:0000313" key="1">
    <source>
        <dbReference type="EMBL" id="PNV67469.1"/>
    </source>
</evidence>
<dbReference type="AlphaFoldDB" id="A0A2K2UB12"/>
<dbReference type="InterPro" id="IPR016032">
    <property type="entry name" value="Sig_transdc_resp-reg_C-effctor"/>
</dbReference>
<organism evidence="1 2">
    <name type="scientific">Enteroscipio rubneri</name>
    <dbReference type="NCBI Taxonomy" id="2070686"/>
    <lineage>
        <taxon>Bacteria</taxon>
        <taxon>Bacillati</taxon>
        <taxon>Actinomycetota</taxon>
        <taxon>Coriobacteriia</taxon>
        <taxon>Eggerthellales</taxon>
        <taxon>Eggerthellaceae</taxon>
        <taxon>Enteroscipio</taxon>
    </lineage>
</organism>
<gene>
    <name evidence="1" type="ORF">C2L71_07630</name>
</gene>
<dbReference type="Gene3D" id="1.10.10.10">
    <property type="entry name" value="Winged helix-like DNA-binding domain superfamily/Winged helix DNA-binding domain"/>
    <property type="match status" value="1"/>
</dbReference>
<sequence length="64" mass="7125">MKAELYLSLGTVNTRISHIYQKLGIHNKDELSAYFEEHDGSPSLSQFVFVAAVARPHAHAGKRS</sequence>
<dbReference type="Proteomes" id="UP000236197">
    <property type="component" value="Unassembled WGS sequence"/>
</dbReference>
<dbReference type="GO" id="GO:0003677">
    <property type="term" value="F:DNA binding"/>
    <property type="evidence" value="ECO:0007669"/>
    <property type="project" value="InterPro"/>
</dbReference>
<evidence type="ECO:0008006" key="3">
    <source>
        <dbReference type="Google" id="ProtNLM"/>
    </source>
</evidence>
<dbReference type="EMBL" id="PPEK01000008">
    <property type="protein sequence ID" value="PNV67469.1"/>
    <property type="molecule type" value="Genomic_DNA"/>
</dbReference>
<dbReference type="InterPro" id="IPR036388">
    <property type="entry name" value="WH-like_DNA-bd_sf"/>
</dbReference>
<dbReference type="OrthoDB" id="9808843at2"/>